<organism evidence="1 2">
    <name type="scientific">Streptomyces evansiae</name>
    <dbReference type="NCBI Taxonomy" id="3075535"/>
    <lineage>
        <taxon>Bacteria</taxon>
        <taxon>Bacillati</taxon>
        <taxon>Actinomycetota</taxon>
        <taxon>Actinomycetes</taxon>
        <taxon>Kitasatosporales</taxon>
        <taxon>Streptomycetaceae</taxon>
        <taxon>Streptomyces</taxon>
    </lineage>
</organism>
<accession>A0ABU2QUQ6</accession>
<dbReference type="Proteomes" id="UP001183610">
    <property type="component" value="Unassembled WGS sequence"/>
</dbReference>
<evidence type="ECO:0000313" key="1">
    <source>
        <dbReference type="EMBL" id="MDT0408177.1"/>
    </source>
</evidence>
<name>A0ABU2QUQ6_9ACTN</name>
<gene>
    <name evidence="1" type="ORF">RM698_03805</name>
</gene>
<dbReference type="RefSeq" id="WP_010266395.1">
    <property type="nucleotide sequence ID" value="NZ_JAVRET010000005.1"/>
</dbReference>
<sequence length="47" mass="5577">MYYNGYVYSNDIEKGFDVLKIDDRRTDPAKRVKVGELNVQTQPDYFD</sequence>
<keyword evidence="2" id="KW-1185">Reference proteome</keyword>
<reference evidence="2" key="1">
    <citation type="submission" date="2023-07" db="EMBL/GenBank/DDBJ databases">
        <title>30 novel species of actinomycetes from the DSMZ collection.</title>
        <authorList>
            <person name="Nouioui I."/>
        </authorList>
    </citation>
    <scope>NUCLEOTIDE SEQUENCE [LARGE SCALE GENOMIC DNA]</scope>
    <source>
        <strain evidence="2">DSM 41979</strain>
    </source>
</reference>
<comment type="caution">
    <text evidence="1">The sequence shown here is derived from an EMBL/GenBank/DDBJ whole genome shotgun (WGS) entry which is preliminary data.</text>
</comment>
<protein>
    <submittedName>
        <fullName evidence="1">Uncharacterized protein</fullName>
    </submittedName>
</protein>
<proteinExistence type="predicted"/>
<evidence type="ECO:0000313" key="2">
    <source>
        <dbReference type="Proteomes" id="UP001183610"/>
    </source>
</evidence>
<dbReference type="EMBL" id="JAVRET010000005">
    <property type="protein sequence ID" value="MDT0408177.1"/>
    <property type="molecule type" value="Genomic_DNA"/>
</dbReference>